<evidence type="ECO:0000256" key="1">
    <source>
        <dbReference type="SAM" id="SignalP"/>
    </source>
</evidence>
<keyword evidence="1" id="KW-0732">Signal</keyword>
<dbReference type="EMBL" id="CP070296">
    <property type="protein sequence ID" value="QST73756.1"/>
    <property type="molecule type" value="Genomic_DNA"/>
</dbReference>
<gene>
    <name evidence="2" type="ORF">JRC44_00910</name>
</gene>
<organism evidence="2 3">
    <name type="scientific">Escherichia albertii</name>
    <dbReference type="NCBI Taxonomy" id="208962"/>
    <lineage>
        <taxon>Bacteria</taxon>
        <taxon>Pseudomonadati</taxon>
        <taxon>Pseudomonadota</taxon>
        <taxon>Gammaproteobacteria</taxon>
        <taxon>Enterobacterales</taxon>
        <taxon>Enterobacteriaceae</taxon>
        <taxon>Escherichia</taxon>
    </lineage>
</organism>
<feature type="signal peptide" evidence="1">
    <location>
        <begin position="1"/>
        <end position="19"/>
    </location>
</feature>
<evidence type="ECO:0000313" key="2">
    <source>
        <dbReference type="EMBL" id="QST73756.1"/>
    </source>
</evidence>
<name>A0ABD7E939_ESCAL</name>
<dbReference type="Proteomes" id="UP000663211">
    <property type="component" value="Chromosome"/>
</dbReference>
<feature type="chain" id="PRO_5044790493" evidence="1">
    <location>
        <begin position="20"/>
        <end position="206"/>
    </location>
</feature>
<accession>A0ABD7E939</accession>
<protein>
    <submittedName>
        <fullName evidence="2">Uncharacterized protein</fullName>
    </submittedName>
</protein>
<evidence type="ECO:0000313" key="3">
    <source>
        <dbReference type="Proteomes" id="UP000663211"/>
    </source>
</evidence>
<sequence length="206" mass="23672">MKSVNAICLYLILPEAATAAWPTIQEVYQRFPQTADSLLLEQPILLATGEKRYVLGCMHQKQADIYQRDWGNFSGMFQCKLRDLTDDTDILQPTEHWGSTVTRARFYESDVIGGCRDHRWYGHRREFHVRGMKVVLDIVDFVPGSTIQTFYDNYHFTLNVQVTNDKSATSAWGGYATEICRVDNEYIDKHGKLQGKVSIIHDANVF</sequence>
<reference evidence="2 3" key="1">
    <citation type="submission" date="2021-03" db="EMBL/GenBank/DDBJ databases">
        <title>Comparative genomics of Chinese and international isolates of Escherichia albertii: population structure and evolution of virulence and antimicrobial resistance.</title>
        <authorList>
            <person name="Wang H."/>
            <person name="Xiong Y."/>
            <person name="Luo L."/>
        </authorList>
    </citation>
    <scope>NUCLEOTIDE SEQUENCE [LARGE SCALE GENOMIC DNA]</scope>
    <source>
        <strain evidence="2 3">Sample 165</strain>
    </source>
</reference>
<dbReference type="AlphaFoldDB" id="A0ABD7E939"/>
<dbReference type="RefSeq" id="WP_208629582.1">
    <property type="nucleotide sequence ID" value="NZ_CP070296.1"/>
</dbReference>
<proteinExistence type="predicted"/>